<dbReference type="PROSITE" id="PS00211">
    <property type="entry name" value="ABC_TRANSPORTER_1"/>
    <property type="match status" value="1"/>
</dbReference>
<dbReference type="FunFam" id="3.40.50.300:FF:000020">
    <property type="entry name" value="Amino acid ABC transporter ATP-binding component"/>
    <property type="match status" value="1"/>
</dbReference>
<dbReference type="InterPro" id="IPR027417">
    <property type="entry name" value="P-loop_NTPase"/>
</dbReference>
<feature type="region of interest" description="Disordered" evidence="5">
    <location>
        <begin position="1"/>
        <end position="20"/>
    </location>
</feature>
<dbReference type="InterPro" id="IPR030679">
    <property type="entry name" value="ABC_ATPase_HisP-typ"/>
</dbReference>
<dbReference type="InterPro" id="IPR003439">
    <property type="entry name" value="ABC_transporter-like_ATP-bd"/>
</dbReference>
<evidence type="ECO:0000313" key="8">
    <source>
        <dbReference type="Proteomes" id="UP000009881"/>
    </source>
</evidence>
<keyword evidence="4" id="KW-0067">ATP-binding</keyword>
<dbReference type="InterPro" id="IPR003593">
    <property type="entry name" value="AAA+_ATPase"/>
</dbReference>
<keyword evidence="2" id="KW-0813">Transport</keyword>
<dbReference type="CDD" id="cd03262">
    <property type="entry name" value="ABC_HisP_GlnQ"/>
    <property type="match status" value="1"/>
</dbReference>
<dbReference type="OrthoDB" id="9802264at2"/>
<dbReference type="PATRIC" id="fig|1238182.3.peg.4126"/>
<evidence type="ECO:0000259" key="6">
    <source>
        <dbReference type="PROSITE" id="PS50893"/>
    </source>
</evidence>
<dbReference type="EMBL" id="ANHY01000022">
    <property type="protein sequence ID" value="EKV26948.1"/>
    <property type="molecule type" value="Genomic_DNA"/>
</dbReference>
<evidence type="ECO:0000256" key="1">
    <source>
        <dbReference type="ARBA" id="ARBA00005417"/>
    </source>
</evidence>
<evidence type="ECO:0000313" key="7">
    <source>
        <dbReference type="EMBL" id="EKV26948.1"/>
    </source>
</evidence>
<dbReference type="AlphaFoldDB" id="K9H8K7"/>
<dbReference type="InterPro" id="IPR017871">
    <property type="entry name" value="ABC_transporter-like_CS"/>
</dbReference>
<protein>
    <submittedName>
        <fullName evidence="7">ABC-type polar amino acid transport system, ATPase component</fullName>
    </submittedName>
</protein>
<evidence type="ECO:0000256" key="4">
    <source>
        <dbReference type="ARBA" id="ARBA00022840"/>
    </source>
</evidence>
<feature type="compositionally biased region" description="Polar residues" evidence="5">
    <location>
        <begin position="1"/>
        <end position="13"/>
    </location>
</feature>
<name>K9H8K7_9PROT</name>
<dbReference type="GO" id="GO:0016887">
    <property type="term" value="F:ATP hydrolysis activity"/>
    <property type="evidence" value="ECO:0007669"/>
    <property type="project" value="InterPro"/>
</dbReference>
<dbReference type="SUPFAM" id="SSF52540">
    <property type="entry name" value="P-loop containing nucleoside triphosphate hydrolases"/>
    <property type="match status" value="1"/>
</dbReference>
<dbReference type="STRING" id="1238182.C882_2172"/>
<feature type="domain" description="ABC transporter" evidence="6">
    <location>
        <begin position="30"/>
        <end position="264"/>
    </location>
</feature>
<dbReference type="GO" id="GO:0015424">
    <property type="term" value="F:ABC-type amino acid transporter activity"/>
    <property type="evidence" value="ECO:0007669"/>
    <property type="project" value="InterPro"/>
</dbReference>
<dbReference type="PANTHER" id="PTHR43166:SF4">
    <property type="entry name" value="PHOSPHONATES IMPORT ATP-BINDING PROTEIN PHNC"/>
    <property type="match status" value="1"/>
</dbReference>
<comment type="caution">
    <text evidence="7">The sequence shown here is derived from an EMBL/GenBank/DDBJ whole genome shotgun (WGS) entry which is preliminary data.</text>
</comment>
<reference evidence="7 8" key="1">
    <citation type="journal article" date="2013" name="Genome Announc.">
        <title>Draft Genome Sequence of an Alphaproteobacterium, Caenispirillum salinarum AK4(T), Isolated from a Solar Saltern.</title>
        <authorList>
            <person name="Khatri I."/>
            <person name="Singh A."/>
            <person name="Korpole S."/>
            <person name="Pinnaka A.K."/>
            <person name="Subramanian S."/>
        </authorList>
    </citation>
    <scope>NUCLEOTIDE SEQUENCE [LARGE SCALE GENOMIC DNA]</scope>
    <source>
        <strain evidence="7 8">AK4</strain>
    </source>
</reference>
<organism evidence="7 8">
    <name type="scientific">Caenispirillum salinarum AK4</name>
    <dbReference type="NCBI Taxonomy" id="1238182"/>
    <lineage>
        <taxon>Bacteria</taxon>
        <taxon>Pseudomonadati</taxon>
        <taxon>Pseudomonadota</taxon>
        <taxon>Alphaproteobacteria</taxon>
        <taxon>Rhodospirillales</taxon>
        <taxon>Novispirillaceae</taxon>
        <taxon>Caenispirillum</taxon>
    </lineage>
</organism>
<dbReference type="Gene3D" id="3.40.50.300">
    <property type="entry name" value="P-loop containing nucleotide triphosphate hydrolases"/>
    <property type="match status" value="1"/>
</dbReference>
<dbReference type="Pfam" id="PF00005">
    <property type="entry name" value="ABC_tran"/>
    <property type="match status" value="1"/>
</dbReference>
<dbReference type="SMART" id="SM00382">
    <property type="entry name" value="AAA"/>
    <property type="match status" value="1"/>
</dbReference>
<evidence type="ECO:0000256" key="3">
    <source>
        <dbReference type="ARBA" id="ARBA00022741"/>
    </source>
</evidence>
<dbReference type="PIRSF" id="PIRSF039085">
    <property type="entry name" value="ABC_ATPase_HisP"/>
    <property type="match status" value="1"/>
</dbReference>
<evidence type="ECO:0000256" key="5">
    <source>
        <dbReference type="SAM" id="MobiDB-lite"/>
    </source>
</evidence>
<dbReference type="GO" id="GO:0005524">
    <property type="term" value="F:ATP binding"/>
    <property type="evidence" value="ECO:0007669"/>
    <property type="project" value="UniProtKB-KW"/>
</dbReference>
<proteinExistence type="inferred from homology"/>
<comment type="similarity">
    <text evidence="1">Belongs to the ABC transporter superfamily.</text>
</comment>
<dbReference type="RefSeq" id="WP_009542567.1">
    <property type="nucleotide sequence ID" value="NZ_ANHY01000022.1"/>
</dbReference>
<dbReference type="InterPro" id="IPR050086">
    <property type="entry name" value="MetN_ABC_transporter-like"/>
</dbReference>
<dbReference type="PROSITE" id="PS50893">
    <property type="entry name" value="ABC_TRANSPORTER_2"/>
    <property type="match status" value="1"/>
</dbReference>
<keyword evidence="3" id="KW-0547">Nucleotide-binding</keyword>
<keyword evidence="8" id="KW-1185">Reference proteome</keyword>
<evidence type="ECO:0000256" key="2">
    <source>
        <dbReference type="ARBA" id="ARBA00022448"/>
    </source>
</evidence>
<accession>K9H8K7</accession>
<dbReference type="Proteomes" id="UP000009881">
    <property type="component" value="Unassembled WGS sequence"/>
</dbReference>
<gene>
    <name evidence="7" type="ORF">C882_2172</name>
</gene>
<dbReference type="eggNOG" id="COG1126">
    <property type="taxonomic scope" value="Bacteria"/>
</dbReference>
<dbReference type="PANTHER" id="PTHR43166">
    <property type="entry name" value="AMINO ACID IMPORT ATP-BINDING PROTEIN"/>
    <property type="match status" value="1"/>
</dbReference>
<sequence length="270" mass="30174">MSNGIEPTQTTVEPSVDAPKTPAMGEEVVIRLDNVNKWFGHFHVLKDINLDVRRGERVVVCGPSGSGKSTVIRCINRLEEHQQGDIIVNGVTLTNDVKAIEAIRKDVGMVFQSFNLFPHLTVLENLILGPIWVNKTPRKEAVDTAMYYLERVKIPEQASKYPGQLSGGQQQRVAIARSLCMKPSIMLFDEPTSALDPEMIKEVLDVMVELAQEGMTMICVTHEMGFARSVADTVVFMADGQIVEKNSPKELFANPQEERTRQFLSQIIQH</sequence>